<proteinExistence type="predicted"/>
<sequence>MSKYFSPQEWLKFIGKEKLQTFQDVFSQSYNVSMSFYDAEGKPLTVFSKFPLFCTVIQRENLQRCIDEGKNHLASIQEKDRSKFFTCPFGLIGFVCPIFFDGQIMAYAYVGGVTYEGSKISPETRERYHLPVISKERLKEISELLEETLNLLNVNLSIFEKCKIKEKREFREDDLKRNSRISLREKEIVELVCKGLSNKQIADALFISERTVKTHVSNILAKLNLHDRMQLLVHYYGSSSGDTDEH</sequence>
<dbReference type="PROSITE" id="PS00622">
    <property type="entry name" value="HTH_LUXR_1"/>
    <property type="match status" value="1"/>
</dbReference>
<dbReference type="CDD" id="cd06170">
    <property type="entry name" value="LuxR_C_like"/>
    <property type="match status" value="1"/>
</dbReference>
<dbReference type="InterPro" id="IPR036388">
    <property type="entry name" value="WH-like_DNA-bd_sf"/>
</dbReference>
<dbReference type="InterPro" id="IPR016032">
    <property type="entry name" value="Sig_transdc_resp-reg_C-effctor"/>
</dbReference>
<keyword evidence="1" id="KW-0805">Transcription regulation</keyword>
<dbReference type="InterPro" id="IPR018771">
    <property type="entry name" value="PocR_dom"/>
</dbReference>
<dbReference type="Pfam" id="PF00196">
    <property type="entry name" value="GerE"/>
    <property type="match status" value="1"/>
</dbReference>
<evidence type="ECO:0000256" key="1">
    <source>
        <dbReference type="ARBA" id="ARBA00023015"/>
    </source>
</evidence>
<evidence type="ECO:0000313" key="5">
    <source>
        <dbReference type="EMBL" id="MPM30574.1"/>
    </source>
</evidence>
<dbReference type="GO" id="GO:0003677">
    <property type="term" value="F:DNA binding"/>
    <property type="evidence" value="ECO:0007669"/>
    <property type="project" value="UniProtKB-KW"/>
</dbReference>
<dbReference type="PRINTS" id="PR00038">
    <property type="entry name" value="HTHLUXR"/>
</dbReference>
<gene>
    <name evidence="5" type="ORF">SDC9_77124</name>
</gene>
<dbReference type="SMART" id="SM00421">
    <property type="entry name" value="HTH_LUXR"/>
    <property type="match status" value="1"/>
</dbReference>
<evidence type="ECO:0000259" key="4">
    <source>
        <dbReference type="PROSITE" id="PS50043"/>
    </source>
</evidence>
<evidence type="ECO:0000256" key="2">
    <source>
        <dbReference type="ARBA" id="ARBA00023125"/>
    </source>
</evidence>
<dbReference type="PANTHER" id="PTHR44688">
    <property type="entry name" value="DNA-BINDING TRANSCRIPTIONAL ACTIVATOR DEVR_DOSR"/>
    <property type="match status" value="1"/>
</dbReference>
<dbReference type="Gene3D" id="1.10.10.10">
    <property type="entry name" value="Winged helix-like DNA-binding domain superfamily/Winged helix DNA-binding domain"/>
    <property type="match status" value="1"/>
</dbReference>
<protein>
    <recommendedName>
        <fullName evidence="4">HTH luxR-type domain-containing protein</fullName>
    </recommendedName>
</protein>
<keyword evidence="3" id="KW-0804">Transcription</keyword>
<reference evidence="5" key="1">
    <citation type="submission" date="2019-08" db="EMBL/GenBank/DDBJ databases">
        <authorList>
            <person name="Kucharzyk K."/>
            <person name="Murdoch R.W."/>
            <person name="Higgins S."/>
            <person name="Loffler F."/>
        </authorList>
    </citation>
    <scope>NUCLEOTIDE SEQUENCE</scope>
</reference>
<dbReference type="InterPro" id="IPR000792">
    <property type="entry name" value="Tscrpt_reg_LuxR_C"/>
</dbReference>
<name>A0A644YX48_9ZZZZ</name>
<dbReference type="GO" id="GO:0006355">
    <property type="term" value="P:regulation of DNA-templated transcription"/>
    <property type="evidence" value="ECO:0007669"/>
    <property type="project" value="InterPro"/>
</dbReference>
<dbReference type="EMBL" id="VSSQ01005825">
    <property type="protein sequence ID" value="MPM30574.1"/>
    <property type="molecule type" value="Genomic_DNA"/>
</dbReference>
<dbReference type="SUPFAM" id="SSF46894">
    <property type="entry name" value="C-terminal effector domain of the bipartite response regulators"/>
    <property type="match status" value="1"/>
</dbReference>
<organism evidence="5">
    <name type="scientific">bioreactor metagenome</name>
    <dbReference type="NCBI Taxonomy" id="1076179"/>
    <lineage>
        <taxon>unclassified sequences</taxon>
        <taxon>metagenomes</taxon>
        <taxon>ecological metagenomes</taxon>
    </lineage>
</organism>
<dbReference type="PROSITE" id="PS50043">
    <property type="entry name" value="HTH_LUXR_2"/>
    <property type="match status" value="1"/>
</dbReference>
<dbReference type="Pfam" id="PF10114">
    <property type="entry name" value="PocR"/>
    <property type="match status" value="1"/>
</dbReference>
<dbReference type="AlphaFoldDB" id="A0A644YX48"/>
<accession>A0A644YX48</accession>
<keyword evidence="2" id="KW-0238">DNA-binding</keyword>
<feature type="domain" description="HTH luxR-type" evidence="4">
    <location>
        <begin position="174"/>
        <end position="239"/>
    </location>
</feature>
<evidence type="ECO:0000256" key="3">
    <source>
        <dbReference type="ARBA" id="ARBA00023163"/>
    </source>
</evidence>
<comment type="caution">
    <text evidence="5">The sequence shown here is derived from an EMBL/GenBank/DDBJ whole genome shotgun (WGS) entry which is preliminary data.</text>
</comment>
<dbReference type="PANTHER" id="PTHR44688:SF16">
    <property type="entry name" value="DNA-BINDING TRANSCRIPTIONAL ACTIVATOR DEVR_DOSR"/>
    <property type="match status" value="1"/>
</dbReference>